<evidence type="ECO:0000256" key="3">
    <source>
        <dbReference type="ARBA" id="ARBA00022737"/>
    </source>
</evidence>
<sequence>MPYVSPRTDQVQAIQHQDIARKDSDNVSLIKRSGITMRFILILLTLVLGLCDAARRTTTAASTLATFGERHLGHPQQQDLENVWDLVELQKLDNHANTWNQNPPSTNGTESQGPDFLSTRQIYPSVPSPGDTNELPGPITAKPIPVITPPPGCYALRGQFPSPKSCANYLNCWDDMVTEQTCPDGLLFNDVTLVCDYDYNVNCGNRPLPTPKPPLPDGSKLCPEPNGRYRSATNCSEFYVCVYRKPIKFGCPRGLVYNDILGVCDYPYNVDCKGAATPPLPLQPTSPQTQSPSLPPQPPTLRPAPPTLAPSPSYGPSQPPSYVPSQSPQQSQSPSYGPSQPPQPLLPPAYVSAQGYPSNPWLNKTPDPWHQRPAATQIEIDKEQQILSSQPSDQLQNPWNLVQSIPPSLSMIPCKDGDVHRNARPQLLQCLVGYSYDRPSDSCKPFSIAKW</sequence>
<dbReference type="PANTHER" id="PTHR23301:SF0">
    <property type="entry name" value="CHITIN-BINDING TYPE-2 DOMAIN-CONTAINING PROTEIN-RELATED"/>
    <property type="match status" value="1"/>
</dbReference>
<feature type="domain" description="Chitin-binding type-2" evidence="7">
    <location>
        <begin position="150"/>
        <end position="205"/>
    </location>
</feature>
<dbReference type="SMART" id="SM00494">
    <property type="entry name" value="ChtBD2"/>
    <property type="match status" value="2"/>
</dbReference>
<name>A0A310S7M1_9HYME</name>
<dbReference type="InterPro" id="IPR002557">
    <property type="entry name" value="Chitin-bd_dom"/>
</dbReference>
<proteinExistence type="predicted"/>
<dbReference type="Proteomes" id="UP000250275">
    <property type="component" value="Unassembled WGS sequence"/>
</dbReference>
<dbReference type="Gene3D" id="2.170.140.10">
    <property type="entry name" value="Chitin binding domain"/>
    <property type="match status" value="2"/>
</dbReference>
<feature type="compositionally biased region" description="Pro residues" evidence="6">
    <location>
        <begin position="293"/>
        <end position="309"/>
    </location>
</feature>
<dbReference type="PANTHER" id="PTHR23301">
    <property type="entry name" value="CHITIN BINDING PERITROPHIN-A"/>
    <property type="match status" value="1"/>
</dbReference>
<evidence type="ECO:0000256" key="4">
    <source>
        <dbReference type="ARBA" id="ARBA00023157"/>
    </source>
</evidence>
<keyword evidence="2" id="KW-0732">Signal</keyword>
<keyword evidence="3" id="KW-0677">Repeat</keyword>
<keyword evidence="1" id="KW-0147">Chitin-binding</keyword>
<dbReference type="OrthoDB" id="8197172at2759"/>
<evidence type="ECO:0000256" key="5">
    <source>
        <dbReference type="ARBA" id="ARBA00023180"/>
    </source>
</evidence>
<accession>A0A310S7M1</accession>
<keyword evidence="4" id="KW-1015">Disulfide bond</keyword>
<gene>
    <name evidence="8" type="ORF">WN48_01690</name>
</gene>
<dbReference type="GO" id="GO:0008061">
    <property type="term" value="F:chitin binding"/>
    <property type="evidence" value="ECO:0007669"/>
    <property type="project" value="UniProtKB-KW"/>
</dbReference>
<feature type="domain" description="Chitin-binding type-2" evidence="7">
    <location>
        <begin position="219"/>
        <end position="274"/>
    </location>
</feature>
<evidence type="ECO:0000256" key="6">
    <source>
        <dbReference type="SAM" id="MobiDB-lite"/>
    </source>
</evidence>
<keyword evidence="9" id="KW-1185">Reference proteome</keyword>
<dbReference type="Pfam" id="PF01607">
    <property type="entry name" value="CBM_14"/>
    <property type="match status" value="2"/>
</dbReference>
<evidence type="ECO:0000259" key="7">
    <source>
        <dbReference type="PROSITE" id="PS50940"/>
    </source>
</evidence>
<organism evidence="8 9">
    <name type="scientific">Eufriesea mexicana</name>
    <dbReference type="NCBI Taxonomy" id="516756"/>
    <lineage>
        <taxon>Eukaryota</taxon>
        <taxon>Metazoa</taxon>
        <taxon>Ecdysozoa</taxon>
        <taxon>Arthropoda</taxon>
        <taxon>Hexapoda</taxon>
        <taxon>Insecta</taxon>
        <taxon>Pterygota</taxon>
        <taxon>Neoptera</taxon>
        <taxon>Endopterygota</taxon>
        <taxon>Hymenoptera</taxon>
        <taxon>Apocrita</taxon>
        <taxon>Aculeata</taxon>
        <taxon>Apoidea</taxon>
        <taxon>Anthophila</taxon>
        <taxon>Apidae</taxon>
        <taxon>Eufriesea</taxon>
    </lineage>
</organism>
<reference evidence="8 9" key="1">
    <citation type="submission" date="2015-07" db="EMBL/GenBank/DDBJ databases">
        <title>The genome of Eufriesea mexicana.</title>
        <authorList>
            <person name="Pan H."/>
            <person name="Kapheim K."/>
        </authorList>
    </citation>
    <scope>NUCLEOTIDE SEQUENCE [LARGE SCALE GENOMIC DNA]</scope>
    <source>
        <strain evidence="8">0111107269</strain>
        <tissue evidence="8">Whole body</tissue>
    </source>
</reference>
<evidence type="ECO:0000256" key="1">
    <source>
        <dbReference type="ARBA" id="ARBA00022669"/>
    </source>
</evidence>
<keyword evidence="5" id="KW-0325">Glycoprotein</keyword>
<dbReference type="PROSITE" id="PS50940">
    <property type="entry name" value="CHIT_BIND_II"/>
    <property type="match status" value="2"/>
</dbReference>
<dbReference type="InterPro" id="IPR051940">
    <property type="entry name" value="Chitin_bind-dev_reg"/>
</dbReference>
<feature type="compositionally biased region" description="Low complexity" evidence="6">
    <location>
        <begin position="323"/>
        <end position="338"/>
    </location>
</feature>
<feature type="compositionally biased region" description="Polar residues" evidence="6">
    <location>
        <begin position="96"/>
        <end position="122"/>
    </location>
</feature>
<dbReference type="SUPFAM" id="SSF57625">
    <property type="entry name" value="Invertebrate chitin-binding proteins"/>
    <property type="match status" value="2"/>
</dbReference>
<feature type="region of interest" description="Disordered" evidence="6">
    <location>
        <begin position="279"/>
        <end position="370"/>
    </location>
</feature>
<dbReference type="EMBL" id="KQ773121">
    <property type="protein sequence ID" value="OAD52428.1"/>
    <property type="molecule type" value="Genomic_DNA"/>
</dbReference>
<dbReference type="AlphaFoldDB" id="A0A310S7M1"/>
<evidence type="ECO:0000313" key="9">
    <source>
        <dbReference type="Proteomes" id="UP000250275"/>
    </source>
</evidence>
<feature type="region of interest" description="Disordered" evidence="6">
    <location>
        <begin position="96"/>
        <end position="136"/>
    </location>
</feature>
<dbReference type="GO" id="GO:0005576">
    <property type="term" value="C:extracellular region"/>
    <property type="evidence" value="ECO:0007669"/>
    <property type="project" value="InterPro"/>
</dbReference>
<evidence type="ECO:0000313" key="8">
    <source>
        <dbReference type="EMBL" id="OAD52428.1"/>
    </source>
</evidence>
<protein>
    <submittedName>
        <fullName evidence="8">Putative chitinase 3</fullName>
    </submittedName>
</protein>
<evidence type="ECO:0000256" key="2">
    <source>
        <dbReference type="ARBA" id="ARBA00022729"/>
    </source>
</evidence>
<dbReference type="InterPro" id="IPR036508">
    <property type="entry name" value="Chitin-bd_dom_sf"/>
</dbReference>